<protein>
    <submittedName>
        <fullName evidence="2">Uncharacterized protein</fullName>
    </submittedName>
</protein>
<reference evidence="2 3" key="1">
    <citation type="journal article" date="2019" name="Nat. Ecol. Evol.">
        <title>Megaphylogeny resolves global patterns of mushroom evolution.</title>
        <authorList>
            <person name="Varga T."/>
            <person name="Krizsan K."/>
            <person name="Foldi C."/>
            <person name="Dima B."/>
            <person name="Sanchez-Garcia M."/>
            <person name="Sanchez-Ramirez S."/>
            <person name="Szollosi G.J."/>
            <person name="Szarkandi J.G."/>
            <person name="Papp V."/>
            <person name="Albert L."/>
            <person name="Andreopoulos W."/>
            <person name="Angelini C."/>
            <person name="Antonin V."/>
            <person name="Barry K.W."/>
            <person name="Bougher N.L."/>
            <person name="Buchanan P."/>
            <person name="Buyck B."/>
            <person name="Bense V."/>
            <person name="Catcheside P."/>
            <person name="Chovatia M."/>
            <person name="Cooper J."/>
            <person name="Damon W."/>
            <person name="Desjardin D."/>
            <person name="Finy P."/>
            <person name="Geml J."/>
            <person name="Haridas S."/>
            <person name="Hughes K."/>
            <person name="Justo A."/>
            <person name="Karasinski D."/>
            <person name="Kautmanova I."/>
            <person name="Kiss B."/>
            <person name="Kocsube S."/>
            <person name="Kotiranta H."/>
            <person name="LaButti K.M."/>
            <person name="Lechner B.E."/>
            <person name="Liimatainen K."/>
            <person name="Lipzen A."/>
            <person name="Lukacs Z."/>
            <person name="Mihaltcheva S."/>
            <person name="Morgado L.N."/>
            <person name="Niskanen T."/>
            <person name="Noordeloos M.E."/>
            <person name="Ohm R.A."/>
            <person name="Ortiz-Santana B."/>
            <person name="Ovrebo C."/>
            <person name="Racz N."/>
            <person name="Riley R."/>
            <person name="Savchenko A."/>
            <person name="Shiryaev A."/>
            <person name="Soop K."/>
            <person name="Spirin V."/>
            <person name="Szebenyi C."/>
            <person name="Tomsovsky M."/>
            <person name="Tulloss R.E."/>
            <person name="Uehling J."/>
            <person name="Grigoriev I.V."/>
            <person name="Vagvolgyi C."/>
            <person name="Papp T."/>
            <person name="Martin F.M."/>
            <person name="Miettinen O."/>
            <person name="Hibbett D.S."/>
            <person name="Nagy L.G."/>
        </authorList>
    </citation>
    <scope>NUCLEOTIDE SEQUENCE [LARGE SCALE GENOMIC DNA]</scope>
    <source>
        <strain evidence="2 3">FP101781</strain>
    </source>
</reference>
<accession>A0A4Y7SL04</accession>
<evidence type="ECO:0000313" key="3">
    <source>
        <dbReference type="Proteomes" id="UP000298030"/>
    </source>
</evidence>
<dbReference type="AlphaFoldDB" id="A0A4Y7SL04"/>
<dbReference type="Proteomes" id="UP000298030">
    <property type="component" value="Unassembled WGS sequence"/>
</dbReference>
<proteinExistence type="predicted"/>
<gene>
    <name evidence="2" type="ORF">FA13DRAFT_1716208</name>
</gene>
<dbReference type="EMBL" id="QPFP01000094">
    <property type="protein sequence ID" value="TEB22284.1"/>
    <property type="molecule type" value="Genomic_DNA"/>
</dbReference>
<evidence type="ECO:0000256" key="1">
    <source>
        <dbReference type="SAM" id="MobiDB-lite"/>
    </source>
</evidence>
<keyword evidence="3" id="KW-1185">Reference proteome</keyword>
<sequence>MAFGLEVDWQLVSGHPGWYREGVPRRPLLRLGVIDRRPSYRGSGRLRTANGDDDGEEMLGGGLRKGEALIVGVVDRRPCGKGWWLGIAGELISETPGVARIVREWVGVAMVGYRLSSIIDSGAWKAVRGVWDGEEAEAHLEPQQKRSATFPAEFRSAGSWG</sequence>
<organism evidence="2 3">
    <name type="scientific">Coprinellus micaceus</name>
    <name type="common">Glistening ink-cap mushroom</name>
    <name type="synonym">Coprinus micaceus</name>
    <dbReference type="NCBI Taxonomy" id="71717"/>
    <lineage>
        <taxon>Eukaryota</taxon>
        <taxon>Fungi</taxon>
        <taxon>Dikarya</taxon>
        <taxon>Basidiomycota</taxon>
        <taxon>Agaricomycotina</taxon>
        <taxon>Agaricomycetes</taxon>
        <taxon>Agaricomycetidae</taxon>
        <taxon>Agaricales</taxon>
        <taxon>Agaricineae</taxon>
        <taxon>Psathyrellaceae</taxon>
        <taxon>Coprinellus</taxon>
    </lineage>
</organism>
<name>A0A4Y7SL04_COPMI</name>
<comment type="caution">
    <text evidence="2">The sequence shown here is derived from an EMBL/GenBank/DDBJ whole genome shotgun (WGS) entry which is preliminary data.</text>
</comment>
<feature type="region of interest" description="Disordered" evidence="1">
    <location>
        <begin position="138"/>
        <end position="161"/>
    </location>
</feature>
<evidence type="ECO:0000313" key="2">
    <source>
        <dbReference type="EMBL" id="TEB22284.1"/>
    </source>
</evidence>